<dbReference type="InterPro" id="IPR056924">
    <property type="entry name" value="SH3_Tf2-1"/>
</dbReference>
<dbReference type="Gene3D" id="2.40.50.40">
    <property type="match status" value="1"/>
</dbReference>
<dbReference type="SUPFAM" id="SSF54160">
    <property type="entry name" value="Chromo domain-like"/>
    <property type="match status" value="1"/>
</dbReference>
<dbReference type="InterPro" id="IPR012337">
    <property type="entry name" value="RNaseH-like_sf"/>
</dbReference>
<feature type="domain" description="Integrase catalytic" evidence="4">
    <location>
        <begin position="1"/>
        <end position="159"/>
    </location>
</feature>
<dbReference type="InterPro" id="IPR016197">
    <property type="entry name" value="Chromo-like_dom_sf"/>
</dbReference>
<dbReference type="Gene3D" id="3.30.420.10">
    <property type="entry name" value="Ribonuclease H-like superfamily/Ribonuclease H"/>
    <property type="match status" value="1"/>
</dbReference>
<feature type="domain" description="Chromo" evidence="3">
    <location>
        <begin position="295"/>
        <end position="349"/>
    </location>
</feature>
<keyword evidence="2" id="KW-0694">RNA-binding</keyword>
<evidence type="ECO:0000256" key="2">
    <source>
        <dbReference type="ARBA" id="ARBA00022884"/>
    </source>
</evidence>
<protein>
    <submittedName>
        <fullName evidence="5">Ribonuclease H-like domain</fullName>
    </submittedName>
</protein>
<dbReference type="GO" id="GO:0006338">
    <property type="term" value="P:chromatin remodeling"/>
    <property type="evidence" value="ECO:0007669"/>
    <property type="project" value="UniProtKB-ARBA"/>
</dbReference>
<dbReference type="PROSITE" id="PS50013">
    <property type="entry name" value="CHROMO_2"/>
    <property type="match status" value="1"/>
</dbReference>
<sequence>MDFVVGLPLVNGYDSVCVSVDWLTKERHLTASHSTITSEGLADLFIHNIFRLHGLPDSVTSDRGPQFIGAAWKRICKKLGIKAQLSTAFHPETDGQTEKINGVMEQYLRAFVSYQQDDWPSWLPVAEFVGNNTVSEATKVTPFFANKGYHPQMGFEKIQATRVPQELKTDEFTTRMKEFEEYLKTEMRFAQAKYKTATNRHCILAPSYQVRNEVWLSTKNLQTKRLSQKLHMRRAGPFKVKRVINPYAYELDLPRAYGVHPVFHVNLLDPVATDSLEGHRQEPPPPILIDGEEEWLVEEILDSRKIRGSLNYLVKWIGSDNPTWQPAADITHSPELLQEFYERFPTKPH</sequence>
<dbReference type="InterPro" id="IPR050951">
    <property type="entry name" value="Retrovirus_Pol_polyprotein"/>
</dbReference>
<dbReference type="PROSITE" id="PS50994">
    <property type="entry name" value="INTEGRASE"/>
    <property type="match status" value="1"/>
</dbReference>
<evidence type="ECO:0000313" key="6">
    <source>
        <dbReference type="Proteomes" id="UP000192927"/>
    </source>
</evidence>
<keyword evidence="6" id="KW-1185">Reference proteome</keyword>
<dbReference type="GO" id="GO:0015074">
    <property type="term" value="P:DNA integration"/>
    <property type="evidence" value="ECO:0007669"/>
    <property type="project" value="InterPro"/>
</dbReference>
<dbReference type="InterPro" id="IPR023780">
    <property type="entry name" value="Chromo_domain"/>
</dbReference>
<dbReference type="GO" id="GO:0003723">
    <property type="term" value="F:RNA binding"/>
    <property type="evidence" value="ECO:0007669"/>
    <property type="project" value="UniProtKB-KW"/>
</dbReference>
<dbReference type="PANTHER" id="PTHR37984:SF15">
    <property type="entry name" value="INTEGRASE CATALYTIC DOMAIN-CONTAINING PROTEIN"/>
    <property type="match status" value="1"/>
</dbReference>
<dbReference type="AlphaFoldDB" id="A0A1W5CTM3"/>
<name>A0A1W5CTM3_9LECA</name>
<dbReference type="Pfam" id="PF24626">
    <property type="entry name" value="SH3_Tf2-1"/>
    <property type="match status" value="1"/>
</dbReference>
<evidence type="ECO:0000313" key="5">
    <source>
        <dbReference type="EMBL" id="SLM34206.1"/>
    </source>
</evidence>
<accession>A0A1W5CTM3</accession>
<organism evidence="5 6">
    <name type="scientific">Lasallia pustulata</name>
    <dbReference type="NCBI Taxonomy" id="136370"/>
    <lineage>
        <taxon>Eukaryota</taxon>
        <taxon>Fungi</taxon>
        <taxon>Dikarya</taxon>
        <taxon>Ascomycota</taxon>
        <taxon>Pezizomycotina</taxon>
        <taxon>Lecanoromycetes</taxon>
        <taxon>OSLEUM clade</taxon>
        <taxon>Umbilicariomycetidae</taxon>
        <taxon>Umbilicariales</taxon>
        <taxon>Umbilicariaceae</taxon>
        <taxon>Lasallia</taxon>
    </lineage>
</organism>
<dbReference type="Pfam" id="PF00385">
    <property type="entry name" value="Chromo"/>
    <property type="match status" value="1"/>
</dbReference>
<dbReference type="InterPro" id="IPR036397">
    <property type="entry name" value="RNaseH_sf"/>
</dbReference>
<dbReference type="GO" id="GO:0005634">
    <property type="term" value="C:nucleus"/>
    <property type="evidence" value="ECO:0007669"/>
    <property type="project" value="UniProtKB-ARBA"/>
</dbReference>
<proteinExistence type="predicted"/>
<dbReference type="PANTHER" id="PTHR37984">
    <property type="entry name" value="PROTEIN CBG26694"/>
    <property type="match status" value="1"/>
</dbReference>
<comment type="subunit">
    <text evidence="1">Component of the NuA4 histone acetyltransferase complex.</text>
</comment>
<dbReference type="Pfam" id="PF00665">
    <property type="entry name" value="rve"/>
    <property type="match status" value="1"/>
</dbReference>
<dbReference type="EMBL" id="FWEW01000255">
    <property type="protein sequence ID" value="SLM34206.1"/>
    <property type="molecule type" value="Genomic_DNA"/>
</dbReference>
<dbReference type="CDD" id="cd00024">
    <property type="entry name" value="CD_CSD"/>
    <property type="match status" value="1"/>
</dbReference>
<dbReference type="InterPro" id="IPR001584">
    <property type="entry name" value="Integrase_cat-core"/>
</dbReference>
<reference evidence="6" key="1">
    <citation type="submission" date="2017-03" db="EMBL/GenBank/DDBJ databases">
        <authorList>
            <person name="Sharma R."/>
            <person name="Thines M."/>
        </authorList>
    </citation>
    <scope>NUCLEOTIDE SEQUENCE [LARGE SCALE GENOMIC DNA]</scope>
</reference>
<dbReference type="SMART" id="SM00298">
    <property type="entry name" value="CHROMO"/>
    <property type="match status" value="1"/>
</dbReference>
<evidence type="ECO:0000256" key="1">
    <source>
        <dbReference type="ARBA" id="ARBA00011353"/>
    </source>
</evidence>
<dbReference type="SUPFAM" id="SSF53098">
    <property type="entry name" value="Ribonuclease H-like"/>
    <property type="match status" value="1"/>
</dbReference>
<evidence type="ECO:0000259" key="3">
    <source>
        <dbReference type="PROSITE" id="PS50013"/>
    </source>
</evidence>
<dbReference type="InterPro" id="IPR000953">
    <property type="entry name" value="Chromo/chromo_shadow_dom"/>
</dbReference>
<dbReference type="Proteomes" id="UP000192927">
    <property type="component" value="Unassembled WGS sequence"/>
</dbReference>
<evidence type="ECO:0000259" key="4">
    <source>
        <dbReference type="PROSITE" id="PS50994"/>
    </source>
</evidence>